<proteinExistence type="inferred from homology"/>
<dbReference type="SUPFAM" id="SSF103473">
    <property type="entry name" value="MFS general substrate transporter"/>
    <property type="match status" value="1"/>
</dbReference>
<feature type="transmembrane region" description="Helical" evidence="2">
    <location>
        <begin position="440"/>
        <end position="460"/>
    </location>
</feature>
<keyword evidence="2" id="KW-1133">Transmembrane helix</keyword>
<dbReference type="AlphaFoldDB" id="A0AAX3FIV1"/>
<feature type="transmembrane region" description="Helical" evidence="2">
    <location>
        <begin position="40"/>
        <end position="62"/>
    </location>
</feature>
<dbReference type="InterPro" id="IPR039672">
    <property type="entry name" value="MFS_2"/>
</dbReference>
<feature type="transmembrane region" description="Helical" evidence="2">
    <location>
        <begin position="116"/>
        <end position="141"/>
    </location>
</feature>
<feature type="transmembrane region" description="Helical" evidence="2">
    <location>
        <begin position="162"/>
        <end position="182"/>
    </location>
</feature>
<dbReference type="GO" id="GO:0015293">
    <property type="term" value="F:symporter activity"/>
    <property type="evidence" value="ECO:0007669"/>
    <property type="project" value="InterPro"/>
</dbReference>
<evidence type="ECO:0000313" key="3">
    <source>
        <dbReference type="EMBL" id="VEE90715.1"/>
    </source>
</evidence>
<dbReference type="Pfam" id="PF13347">
    <property type="entry name" value="MFS_2"/>
    <property type="match status" value="1"/>
</dbReference>
<evidence type="ECO:0000256" key="2">
    <source>
        <dbReference type="SAM" id="Phobius"/>
    </source>
</evidence>
<feature type="transmembrane region" description="Helical" evidence="2">
    <location>
        <begin position="91"/>
        <end position="110"/>
    </location>
</feature>
<organism evidence="3 4">
    <name type="scientific">Actinobacillus equuli</name>
    <dbReference type="NCBI Taxonomy" id="718"/>
    <lineage>
        <taxon>Bacteria</taxon>
        <taxon>Pseudomonadati</taxon>
        <taxon>Pseudomonadota</taxon>
        <taxon>Gammaproteobacteria</taxon>
        <taxon>Pasteurellales</taxon>
        <taxon>Pasteurellaceae</taxon>
        <taxon>Actinobacillus</taxon>
    </lineage>
</organism>
<dbReference type="InterPro" id="IPR036259">
    <property type="entry name" value="MFS_trans_sf"/>
</dbReference>
<gene>
    <name evidence="3" type="primary">uidB</name>
    <name evidence="3" type="ORF">NCTC8529_00948</name>
</gene>
<feature type="transmembrane region" description="Helical" evidence="2">
    <location>
        <begin position="327"/>
        <end position="346"/>
    </location>
</feature>
<keyword evidence="2" id="KW-0812">Transmembrane</keyword>
<dbReference type="PANTHER" id="PTHR11328">
    <property type="entry name" value="MAJOR FACILITATOR SUPERFAMILY DOMAIN-CONTAINING PROTEIN"/>
    <property type="match status" value="1"/>
</dbReference>
<protein>
    <submittedName>
        <fullName evidence="3">Na+/xyloside symporter related transporter</fullName>
    </submittedName>
</protein>
<feature type="transmembrane region" description="Helical" evidence="2">
    <location>
        <begin position="397"/>
        <end position="420"/>
    </location>
</feature>
<dbReference type="NCBIfam" id="TIGR00792">
    <property type="entry name" value="gph"/>
    <property type="match status" value="1"/>
</dbReference>
<dbReference type="Gene3D" id="1.20.1250.20">
    <property type="entry name" value="MFS general substrate transporter like domains"/>
    <property type="match status" value="2"/>
</dbReference>
<dbReference type="RefSeq" id="WP_081978375.1">
    <property type="nucleotide sequence ID" value="NZ_LR134310.1"/>
</dbReference>
<name>A0AAX3FIV1_ACTEU</name>
<dbReference type="GeneID" id="92743562"/>
<dbReference type="InterPro" id="IPR001927">
    <property type="entry name" value="Na/Gal_symport"/>
</dbReference>
<feature type="transmembrane region" description="Helical" evidence="2">
    <location>
        <begin position="264"/>
        <end position="284"/>
    </location>
</feature>
<feature type="transmembrane region" description="Helical" evidence="2">
    <location>
        <begin position="210"/>
        <end position="233"/>
    </location>
</feature>
<dbReference type="EMBL" id="LR134310">
    <property type="protein sequence ID" value="VEE90715.1"/>
    <property type="molecule type" value="Genomic_DNA"/>
</dbReference>
<evidence type="ECO:0000313" key="4">
    <source>
        <dbReference type="Proteomes" id="UP000268529"/>
    </source>
</evidence>
<accession>A0AAX3FIV1</accession>
<comment type="similarity">
    <text evidence="1">Belongs to the sodium:galactoside symporter (TC 2.A.2) family.</text>
</comment>
<reference evidence="3 4" key="1">
    <citation type="submission" date="2018-12" db="EMBL/GenBank/DDBJ databases">
        <authorList>
            <consortium name="Pathogen Informatics"/>
        </authorList>
    </citation>
    <scope>NUCLEOTIDE SEQUENCE [LARGE SCALE GENOMIC DNA]</scope>
    <source>
        <strain evidence="3 4">NCTC8529</strain>
    </source>
</reference>
<sequence length="483" mass="53686">MNMATDKSNEFAKLSTFERIAYGSGDLAQNLVFGTVGGFLLTYLTTVNGISAAAGATIFLIVKWSNVFWDPWVGAFIDKSKPTNQGKYRPYLLKFGIPLVILASLLFLPIESVRGSVIYAFLSYFATAMIYSFVNIPYGSLSASLTRDTEEIAKLTTTRMTMANIANLLVYTLFPLFVQLLAPHAELKNTGFFGIELQLGDYMSAAAGPAWFKVYAVYMVVGFAALIFSYAGIKERIIPTEEETQKVKYSDLIIELKRNRPLQILGLFFLIGFTFMFFGNTVWPFYLKYNIGHSEWIASIGLLGSIPGIFLVFLWPKLRRSIGKKNFFHLFLGIFVLGQLCLWVWQFDAFKDSPTLGYIGRFLQQWGLTSATGFMWALVPEVITFGEFKSKKRVAGIINALMGLFFKIGLALGGIIPGYINAVYGFDGTLAAQTGDALAGINISMIWAPIVLAIVASIVMSRYPLSDTDIDHINEKITAYSKK</sequence>
<feature type="transmembrane region" description="Helical" evidence="2">
    <location>
        <begin position="366"/>
        <end position="385"/>
    </location>
</feature>
<evidence type="ECO:0000256" key="1">
    <source>
        <dbReference type="ARBA" id="ARBA00009617"/>
    </source>
</evidence>
<keyword evidence="2" id="KW-0472">Membrane</keyword>
<dbReference type="PANTHER" id="PTHR11328:SF24">
    <property type="entry name" value="MAJOR FACILITATOR SUPERFAMILY (MFS) PROFILE DOMAIN-CONTAINING PROTEIN"/>
    <property type="match status" value="1"/>
</dbReference>
<feature type="transmembrane region" description="Helical" evidence="2">
    <location>
        <begin position="296"/>
        <end position="315"/>
    </location>
</feature>
<dbReference type="GO" id="GO:0005886">
    <property type="term" value="C:plasma membrane"/>
    <property type="evidence" value="ECO:0007669"/>
    <property type="project" value="TreeGrafter"/>
</dbReference>
<dbReference type="GO" id="GO:0008643">
    <property type="term" value="P:carbohydrate transport"/>
    <property type="evidence" value="ECO:0007669"/>
    <property type="project" value="InterPro"/>
</dbReference>
<dbReference type="Proteomes" id="UP000268529">
    <property type="component" value="Chromosome"/>
</dbReference>
<dbReference type="CDD" id="cd17332">
    <property type="entry name" value="MFS_MelB_like"/>
    <property type="match status" value="1"/>
</dbReference>
<dbReference type="GO" id="GO:0006814">
    <property type="term" value="P:sodium ion transport"/>
    <property type="evidence" value="ECO:0007669"/>
    <property type="project" value="InterPro"/>
</dbReference>